<reference evidence="7 8" key="1">
    <citation type="submission" date="2023-05" db="EMBL/GenBank/DDBJ databases">
        <title>Pseudoalteromonas ardens sp. nov., Pseudoalteromonas obscura sp. nov., and Pseudoalteromonas umbrosa sp. nov., isolated from the coral Montipora capitata.</title>
        <authorList>
            <person name="Thomas E.M."/>
            <person name="Smith E.M."/>
            <person name="Papke E."/>
            <person name="Shlafstein M.D."/>
            <person name="Oline D.K."/>
            <person name="Videau P."/>
            <person name="Saw J.H."/>
            <person name="Strangman W.K."/>
            <person name="Ushijima B."/>
        </authorList>
    </citation>
    <scope>NUCLEOTIDE SEQUENCE [LARGE SCALE GENOMIC DNA]</scope>
    <source>
        <strain evidence="7 8">P94</strain>
    </source>
</reference>
<feature type="transmembrane region" description="Helical" evidence="5">
    <location>
        <begin position="114"/>
        <end position="136"/>
    </location>
</feature>
<dbReference type="InterPro" id="IPR000620">
    <property type="entry name" value="EamA_dom"/>
</dbReference>
<feature type="transmembrane region" description="Helical" evidence="5">
    <location>
        <begin position="227"/>
        <end position="249"/>
    </location>
</feature>
<feature type="transmembrane region" description="Helical" evidence="5">
    <location>
        <begin position="256"/>
        <end position="276"/>
    </location>
</feature>
<organism evidence="7 8">
    <name type="scientific">Pseudoalteromonas obscura</name>
    <dbReference type="NCBI Taxonomy" id="3048491"/>
    <lineage>
        <taxon>Bacteria</taxon>
        <taxon>Pseudomonadati</taxon>
        <taxon>Pseudomonadota</taxon>
        <taxon>Gammaproteobacteria</taxon>
        <taxon>Alteromonadales</taxon>
        <taxon>Pseudoalteromonadaceae</taxon>
        <taxon>Pseudoalteromonas</taxon>
    </lineage>
</organism>
<feature type="transmembrane region" description="Helical" evidence="5">
    <location>
        <begin position="200"/>
        <end position="221"/>
    </location>
</feature>
<proteinExistence type="predicted"/>
<protein>
    <submittedName>
        <fullName evidence="7">DMT family transporter</fullName>
    </submittedName>
</protein>
<gene>
    <name evidence="7" type="ORF">QNM18_17910</name>
</gene>
<dbReference type="Gene3D" id="1.10.3730.20">
    <property type="match status" value="1"/>
</dbReference>
<keyword evidence="8" id="KW-1185">Reference proteome</keyword>
<dbReference type="Proteomes" id="UP001231915">
    <property type="component" value="Unassembled WGS sequence"/>
</dbReference>
<accession>A0ABT7EPL6</accession>
<comment type="subcellular location">
    <subcellularLocation>
        <location evidence="1">Membrane</location>
        <topology evidence="1">Multi-pass membrane protein</topology>
    </subcellularLocation>
</comment>
<evidence type="ECO:0000256" key="1">
    <source>
        <dbReference type="ARBA" id="ARBA00004141"/>
    </source>
</evidence>
<sequence>MSNAYKPAANKNIEQLKLFTKTMPNYLKGVMLALISCGLFVYVSTIVRTLSTSIGEFEILLFRQFVFIVLLLPTIFRNIDTLRKPQYLSLHIIRIIGAFFALYLSFITLRELPLATAIAISFTSVLFVALLSTIFLSEKLTVNRWATVIIGFIGVMLIVQPNFNGSKSIYFVLGLCGALGAATTSICIKKIVKVESSTNLLVYQAVFIAIITLVPTVNNWVTPTFEQAVLLLIVGAISSLAQWIGVTAFKYGDANVIANVQYSNILYSLLFGYFLFQETPNFVALAGCVVLIISVCFGLLRKTN</sequence>
<evidence type="ECO:0000259" key="6">
    <source>
        <dbReference type="Pfam" id="PF00892"/>
    </source>
</evidence>
<dbReference type="EMBL" id="JASJUT010000008">
    <property type="protein sequence ID" value="MDK2596930.1"/>
    <property type="molecule type" value="Genomic_DNA"/>
</dbReference>
<comment type="caution">
    <text evidence="7">The sequence shown here is derived from an EMBL/GenBank/DDBJ whole genome shotgun (WGS) entry which is preliminary data.</text>
</comment>
<feature type="transmembrane region" description="Helical" evidence="5">
    <location>
        <begin position="26"/>
        <end position="47"/>
    </location>
</feature>
<feature type="transmembrane region" description="Helical" evidence="5">
    <location>
        <begin position="169"/>
        <end position="188"/>
    </location>
</feature>
<feature type="domain" description="EamA" evidence="6">
    <location>
        <begin position="171"/>
        <end position="297"/>
    </location>
</feature>
<keyword evidence="3 5" id="KW-1133">Transmembrane helix</keyword>
<feature type="transmembrane region" description="Helical" evidence="5">
    <location>
        <begin position="145"/>
        <end position="163"/>
    </location>
</feature>
<name>A0ABT7EPL6_9GAMM</name>
<feature type="transmembrane region" description="Helical" evidence="5">
    <location>
        <begin position="88"/>
        <end position="108"/>
    </location>
</feature>
<keyword evidence="2 5" id="KW-0812">Transmembrane</keyword>
<dbReference type="PANTHER" id="PTHR22911">
    <property type="entry name" value="ACYL-MALONYL CONDENSING ENZYME-RELATED"/>
    <property type="match status" value="1"/>
</dbReference>
<evidence type="ECO:0000313" key="8">
    <source>
        <dbReference type="Proteomes" id="UP001231915"/>
    </source>
</evidence>
<feature type="domain" description="EamA" evidence="6">
    <location>
        <begin position="28"/>
        <end position="159"/>
    </location>
</feature>
<dbReference type="RefSeq" id="WP_284138036.1">
    <property type="nucleotide sequence ID" value="NZ_JASJUT010000008.1"/>
</dbReference>
<feature type="transmembrane region" description="Helical" evidence="5">
    <location>
        <begin position="282"/>
        <end position="300"/>
    </location>
</feature>
<dbReference type="InterPro" id="IPR037185">
    <property type="entry name" value="EmrE-like"/>
</dbReference>
<evidence type="ECO:0000256" key="2">
    <source>
        <dbReference type="ARBA" id="ARBA00022692"/>
    </source>
</evidence>
<keyword evidence="4 5" id="KW-0472">Membrane</keyword>
<evidence type="ECO:0000313" key="7">
    <source>
        <dbReference type="EMBL" id="MDK2596930.1"/>
    </source>
</evidence>
<dbReference type="Pfam" id="PF00892">
    <property type="entry name" value="EamA"/>
    <property type="match status" value="2"/>
</dbReference>
<evidence type="ECO:0000256" key="4">
    <source>
        <dbReference type="ARBA" id="ARBA00023136"/>
    </source>
</evidence>
<dbReference type="SUPFAM" id="SSF103481">
    <property type="entry name" value="Multidrug resistance efflux transporter EmrE"/>
    <property type="match status" value="2"/>
</dbReference>
<evidence type="ECO:0000256" key="5">
    <source>
        <dbReference type="SAM" id="Phobius"/>
    </source>
</evidence>
<feature type="transmembrane region" description="Helical" evidence="5">
    <location>
        <begin position="59"/>
        <end position="76"/>
    </location>
</feature>
<dbReference type="PANTHER" id="PTHR22911:SF6">
    <property type="entry name" value="SOLUTE CARRIER FAMILY 35 MEMBER G1"/>
    <property type="match status" value="1"/>
</dbReference>
<evidence type="ECO:0000256" key="3">
    <source>
        <dbReference type="ARBA" id="ARBA00022989"/>
    </source>
</evidence>